<dbReference type="Pfam" id="PF13517">
    <property type="entry name" value="FG-GAP_3"/>
    <property type="match status" value="1"/>
</dbReference>
<dbReference type="STRING" id="39841.SAMN05660836_02153"/>
<reference evidence="2 3" key="1">
    <citation type="submission" date="2016-10" db="EMBL/GenBank/DDBJ databases">
        <authorList>
            <person name="de Groot N.N."/>
        </authorList>
    </citation>
    <scope>NUCLEOTIDE SEQUENCE [LARGE SCALE GENOMIC DNA]</scope>
    <source>
        <strain evidence="2 3">DSM 9990</strain>
    </source>
</reference>
<dbReference type="Proteomes" id="UP000199611">
    <property type="component" value="Unassembled WGS sequence"/>
</dbReference>
<accession>A0A1I4V7N7</accession>
<sequence>MKRILKLSGFISIVGAVVFSLLPVCLAAQSAKSVAVSRFVMQAPEDMSYLQRGVQNLLVSRLTLPGKTVALPLDEVVKLPVTPGLELDETSRSELKSRLGTDYLLVGSITGIGKSVSIDGWLYNLTAGGPPQKYTAQGLSLDDVIPQINLMASNITSAISGLATAGQNNAAIAQAAAESQKPASPLDVLINPLLEGQNISYLNPNFIEITPEEVLQNLGVWRSQTLREGILGMDVGDLNGDGRQEIVTASYERVSVFVRQGAGLKTIATHEASKMQRFIWCSLKDVDGDGAAEIIVSAMKKKNLTVGGMYDSMAQALSEFSTPSSLILKWDGGNLVELEKDIPYFLNVLDLEGERILLGQKANPHGGFDDKIYEMQWQNDRLNPSRTIDVPTKYCNVFNFTMVDVDSNGSKEYVVILPDNRLAIVGSNGQLMWKSRHRFGATTNYILGKVSDARYNAIDYYYIPTPIIVTDLNGDGIKEIVANRSPDYSRFLPAGFKYYESGQVVSLSWDQVGLIENWATRELGGMVTSIRLADTDSNGVPELLVSVVLGKDLVAIWKTETVMFAYDLNLKKAKR</sequence>
<keyword evidence="1" id="KW-0732">Signal</keyword>
<name>A0A1I4V7N7_9BACT</name>
<evidence type="ECO:0000256" key="1">
    <source>
        <dbReference type="ARBA" id="ARBA00022729"/>
    </source>
</evidence>
<organism evidence="2 3">
    <name type="scientific">Thermodesulforhabdus norvegica</name>
    <dbReference type="NCBI Taxonomy" id="39841"/>
    <lineage>
        <taxon>Bacteria</taxon>
        <taxon>Pseudomonadati</taxon>
        <taxon>Thermodesulfobacteriota</taxon>
        <taxon>Syntrophobacteria</taxon>
        <taxon>Syntrophobacterales</taxon>
        <taxon>Thermodesulforhabdaceae</taxon>
        <taxon>Thermodesulforhabdus</taxon>
    </lineage>
</organism>
<protein>
    <submittedName>
        <fullName evidence="2">Repeat domain-containing protein</fullName>
    </submittedName>
</protein>
<dbReference type="OrthoDB" id="5422153at2"/>
<dbReference type="EMBL" id="FOUU01000008">
    <property type="protein sequence ID" value="SFM97194.1"/>
    <property type="molecule type" value="Genomic_DNA"/>
</dbReference>
<evidence type="ECO:0000313" key="3">
    <source>
        <dbReference type="Proteomes" id="UP000199611"/>
    </source>
</evidence>
<proteinExistence type="predicted"/>
<dbReference type="Gene3D" id="2.130.10.130">
    <property type="entry name" value="Integrin alpha, N-terminal"/>
    <property type="match status" value="1"/>
</dbReference>
<dbReference type="InterPro" id="IPR013517">
    <property type="entry name" value="FG-GAP"/>
</dbReference>
<dbReference type="AlphaFoldDB" id="A0A1I4V7N7"/>
<dbReference type="SUPFAM" id="SSF69318">
    <property type="entry name" value="Integrin alpha N-terminal domain"/>
    <property type="match status" value="2"/>
</dbReference>
<gene>
    <name evidence="2" type="ORF">SAMN05660836_02153</name>
</gene>
<evidence type="ECO:0000313" key="2">
    <source>
        <dbReference type="EMBL" id="SFM97194.1"/>
    </source>
</evidence>
<keyword evidence="3" id="KW-1185">Reference proteome</keyword>
<dbReference type="InterPro" id="IPR028994">
    <property type="entry name" value="Integrin_alpha_N"/>
</dbReference>
<dbReference type="RefSeq" id="WP_093395729.1">
    <property type="nucleotide sequence ID" value="NZ_FOUU01000008.1"/>
</dbReference>